<evidence type="ECO:0000256" key="1">
    <source>
        <dbReference type="SAM" id="SignalP"/>
    </source>
</evidence>
<dbReference type="GO" id="GO:0000224">
    <property type="term" value="F:peptide-N4-(N-acetyl-beta-glucosaminyl)asparagine amidase activity"/>
    <property type="evidence" value="ECO:0007669"/>
    <property type="project" value="TreeGrafter"/>
</dbReference>
<feature type="chain" id="PRO_5014136565" evidence="1">
    <location>
        <begin position="25"/>
        <end position="795"/>
    </location>
</feature>
<feature type="signal peptide" evidence="1">
    <location>
        <begin position="1"/>
        <end position="24"/>
    </location>
</feature>
<dbReference type="InterPro" id="IPR005887">
    <property type="entry name" value="GH92_a_mannosidase_put"/>
</dbReference>
<dbReference type="Gene3D" id="1.20.1050.60">
    <property type="entry name" value="alpha-1,2-mannosidase"/>
    <property type="match status" value="1"/>
</dbReference>
<dbReference type="InterPro" id="IPR050883">
    <property type="entry name" value="PNGase"/>
</dbReference>
<sequence length="795" mass="88123">MPSLSWGRKLFEAASASLLALAYAEKSSASMVDVLNYVDPLIGTSDGGHVFPGATLPFGMAKAVSDIYNGENQGGFSVDDSHVGGFSHLHDDGTGGSPSMGNFPIFPQPSCPDEDLNKCKWQQSDRATKWLKNSPQARPGYFSIDLANGVHAEMTTTNHSALYRFQFNNASATLSPVILVDLMDLPQSRTNGSASVDPSTGRLTGNGTFSPSFGIGSYDAHFCVDFKGAELRDTGVWTQNRAATDPKSVSMDPSGTVSASSNSAGTFARFHTPNNNSIMARVGISFMSVDKACHNAETEQPDFDFEDTVSTAEDAWRRKLDVISVDADGVSQELQTVFWSGAYRTMISPQDYTGENPLWQSDEPYYDSFYCIWDSYRSIHPLLTLIDPVSQSRMVRSLLEIYRHEGFLPDCRMSLCKGYTQGGSNADVVIADAFLKKVVDIDWETAYEAVVKDAEIEPTDWDVEGRGGLRSWKKLGFIPEDDYDPDGTGTHTRSVSRTVEYAYNDFCVAEMAKHMGHPEDHKKYIERASNWRNLLKKDQRSAINGTDTGFVGFLEPRYLNLTWALRDPIFCSPLIGHESCYLDPNGGPTYEGSSWLYTTYVPQDMASLIANLGGPENFTSRLDLLHEASILDIGDEQAFLPVFQYHYAGRPSLSTKRAHYYIPSRFNTSFAGLPGNDDSGAMGSFAVLAMMGLWPVPGQDVYLISAPFFKEVSLRNSITGNVATIRNKNFDPDYKSIYIQSAKRDGKHWSQNWLPHDFFMEGGVLELELGEKESNWGTRIQDLPPSMSHYQQQQQ</sequence>
<gene>
    <name evidence="4" type="ORF">BDW47DRAFT_131917</name>
</gene>
<feature type="domain" description="Glycosyl hydrolase family 92" evidence="2">
    <location>
        <begin position="291"/>
        <end position="770"/>
    </location>
</feature>
<keyword evidence="4" id="KW-0378">Hydrolase</keyword>
<dbReference type="GO" id="GO:0005829">
    <property type="term" value="C:cytosol"/>
    <property type="evidence" value="ECO:0007669"/>
    <property type="project" value="TreeGrafter"/>
</dbReference>
<dbReference type="NCBIfam" id="TIGR01180">
    <property type="entry name" value="aman2_put"/>
    <property type="match status" value="1"/>
</dbReference>
<dbReference type="Proteomes" id="UP000234585">
    <property type="component" value="Unassembled WGS sequence"/>
</dbReference>
<dbReference type="Gene3D" id="2.70.98.10">
    <property type="match status" value="1"/>
</dbReference>
<accession>A0A2I2FAK5</accession>
<dbReference type="GO" id="GO:0006516">
    <property type="term" value="P:glycoprotein catabolic process"/>
    <property type="evidence" value="ECO:0007669"/>
    <property type="project" value="TreeGrafter"/>
</dbReference>
<keyword evidence="1" id="KW-0732">Signal</keyword>
<dbReference type="FunFam" id="3.30.2080.10:FF:000001">
    <property type="entry name" value="Alpha-1,2-mannosidase subfamily"/>
    <property type="match status" value="1"/>
</dbReference>
<dbReference type="FunFam" id="1.20.1050.60:FF:000002">
    <property type="entry name" value="Glycosyl hydrolase family 92"/>
    <property type="match status" value="1"/>
</dbReference>
<dbReference type="RefSeq" id="XP_024671668.1">
    <property type="nucleotide sequence ID" value="XM_024817425.1"/>
</dbReference>
<dbReference type="Gene3D" id="1.20.1610.10">
    <property type="entry name" value="alpha-1,2-mannosidases domains"/>
    <property type="match status" value="1"/>
</dbReference>
<dbReference type="Gene3D" id="3.30.2080.10">
    <property type="entry name" value="GH92 mannosidase domain"/>
    <property type="match status" value="1"/>
</dbReference>
<dbReference type="InterPro" id="IPR012939">
    <property type="entry name" value="Glyco_hydro_92"/>
</dbReference>
<dbReference type="GO" id="GO:0030246">
    <property type="term" value="F:carbohydrate binding"/>
    <property type="evidence" value="ECO:0007669"/>
    <property type="project" value="InterPro"/>
</dbReference>
<proteinExistence type="predicted"/>
<reference evidence="4 5" key="1">
    <citation type="submission" date="2017-12" db="EMBL/GenBank/DDBJ databases">
        <authorList>
            <consortium name="DOE Joint Genome Institute"/>
            <person name="Haridas S."/>
            <person name="Kjaerbolling I."/>
            <person name="Vesth T.C."/>
            <person name="Frisvad J.C."/>
            <person name="Nybo J.L."/>
            <person name="Theobald S."/>
            <person name="Kuo A."/>
            <person name="Bowyer P."/>
            <person name="Matsuda Y."/>
            <person name="Mondo S."/>
            <person name="Lyhne E.K."/>
            <person name="Kogle M.E."/>
            <person name="Clum A."/>
            <person name="Lipzen A."/>
            <person name="Salamov A."/>
            <person name="Ngan C.Y."/>
            <person name="Daum C."/>
            <person name="Chiniquy J."/>
            <person name="Barry K."/>
            <person name="LaButti K."/>
            <person name="Simmons B.A."/>
            <person name="Magnuson J.K."/>
            <person name="Mortensen U.H."/>
            <person name="Larsen T.O."/>
            <person name="Grigoriev I.V."/>
            <person name="Baker S.E."/>
            <person name="Andersen M.R."/>
            <person name="Nordberg H.P."/>
            <person name="Cantor M.N."/>
            <person name="Hua S.X."/>
        </authorList>
    </citation>
    <scope>NUCLEOTIDE SEQUENCE [LARGE SCALE GENOMIC DNA]</scope>
    <source>
        <strain evidence="4 5">CBS 102.13</strain>
    </source>
</reference>
<dbReference type="STRING" id="41067.A0A2I2FAK5"/>
<dbReference type="SUPFAM" id="SSF48208">
    <property type="entry name" value="Six-hairpin glycosidases"/>
    <property type="match status" value="1"/>
</dbReference>
<dbReference type="InterPro" id="IPR008928">
    <property type="entry name" value="6-hairpin_glycosidase_sf"/>
</dbReference>
<keyword evidence="5" id="KW-1185">Reference proteome</keyword>
<dbReference type="GO" id="GO:0005634">
    <property type="term" value="C:nucleus"/>
    <property type="evidence" value="ECO:0007669"/>
    <property type="project" value="TreeGrafter"/>
</dbReference>
<protein>
    <submittedName>
        <fullName evidence="4">Glycosyl hydrolase family 92-domain-containing protein</fullName>
    </submittedName>
</protein>
<dbReference type="AlphaFoldDB" id="A0A2I2FAK5"/>
<evidence type="ECO:0000259" key="2">
    <source>
        <dbReference type="Pfam" id="PF07971"/>
    </source>
</evidence>
<dbReference type="GO" id="GO:0005975">
    <property type="term" value="P:carbohydrate metabolic process"/>
    <property type="evidence" value="ECO:0007669"/>
    <property type="project" value="InterPro"/>
</dbReference>
<dbReference type="EMBL" id="KZ559141">
    <property type="protein sequence ID" value="PLB37656.1"/>
    <property type="molecule type" value="Genomic_DNA"/>
</dbReference>
<dbReference type="FunFam" id="2.70.98.10:FF:000010">
    <property type="entry name" value="Alpha-1,2-mannosidase family protein"/>
    <property type="match status" value="1"/>
</dbReference>
<dbReference type="FunFam" id="1.20.1610.10:FF:000002">
    <property type="entry name" value="Alpha-1,2-mannosidase family protein"/>
    <property type="match status" value="1"/>
</dbReference>
<dbReference type="InterPro" id="IPR041371">
    <property type="entry name" value="GH92_N"/>
</dbReference>
<dbReference type="PANTHER" id="PTHR12143">
    <property type="entry name" value="PEPTIDE N-GLYCANASE PNGASE -RELATED"/>
    <property type="match status" value="1"/>
</dbReference>
<feature type="domain" description="Glycosyl hydrolase family 92 N-terminal" evidence="3">
    <location>
        <begin position="37"/>
        <end position="285"/>
    </location>
</feature>
<dbReference type="OrthoDB" id="449263at2759"/>
<dbReference type="PANTHER" id="PTHR12143:SF42">
    <property type="entry name" value="PUTATIVE SUBFAMILY (AFU_ORTHOLOGUE AFUA_6G13760)-RELATED"/>
    <property type="match status" value="1"/>
</dbReference>
<dbReference type="Pfam" id="PF07971">
    <property type="entry name" value="Glyco_hydro_92"/>
    <property type="match status" value="1"/>
</dbReference>
<dbReference type="Pfam" id="PF17678">
    <property type="entry name" value="Glyco_hydro_92N"/>
    <property type="match status" value="1"/>
</dbReference>
<evidence type="ECO:0000313" key="4">
    <source>
        <dbReference type="EMBL" id="PLB37656.1"/>
    </source>
</evidence>
<dbReference type="GeneID" id="36524585"/>
<dbReference type="InterPro" id="IPR014718">
    <property type="entry name" value="GH-type_carb-bd"/>
</dbReference>
<organism evidence="4 5">
    <name type="scientific">Aspergillus candidus</name>
    <dbReference type="NCBI Taxonomy" id="41067"/>
    <lineage>
        <taxon>Eukaryota</taxon>
        <taxon>Fungi</taxon>
        <taxon>Dikarya</taxon>
        <taxon>Ascomycota</taxon>
        <taxon>Pezizomycotina</taxon>
        <taxon>Eurotiomycetes</taxon>
        <taxon>Eurotiomycetidae</taxon>
        <taxon>Eurotiales</taxon>
        <taxon>Aspergillaceae</taxon>
        <taxon>Aspergillus</taxon>
        <taxon>Aspergillus subgen. Circumdati</taxon>
    </lineage>
</organism>
<evidence type="ECO:0000313" key="5">
    <source>
        <dbReference type="Proteomes" id="UP000234585"/>
    </source>
</evidence>
<evidence type="ECO:0000259" key="3">
    <source>
        <dbReference type="Pfam" id="PF17678"/>
    </source>
</evidence>
<name>A0A2I2FAK5_ASPCN</name>